<reference evidence="3" key="3">
    <citation type="submission" date="2025-04" db="UniProtKB">
        <authorList>
            <consortium name="RefSeq"/>
        </authorList>
    </citation>
    <scope>IDENTIFICATION</scope>
    <source>
        <strain evidence="3">CBS 781.70</strain>
    </source>
</reference>
<organism evidence="1">
    <name type="scientific">Eremomyces bilateralis CBS 781.70</name>
    <dbReference type="NCBI Taxonomy" id="1392243"/>
    <lineage>
        <taxon>Eukaryota</taxon>
        <taxon>Fungi</taxon>
        <taxon>Dikarya</taxon>
        <taxon>Ascomycota</taxon>
        <taxon>Pezizomycotina</taxon>
        <taxon>Dothideomycetes</taxon>
        <taxon>Dothideomycetes incertae sedis</taxon>
        <taxon>Eremomycetales</taxon>
        <taxon>Eremomycetaceae</taxon>
        <taxon>Eremomyces</taxon>
    </lineage>
</organism>
<proteinExistence type="predicted"/>
<gene>
    <name evidence="1 3" type="ORF">P152DRAFT_208200</name>
</gene>
<evidence type="ECO:0000313" key="2">
    <source>
        <dbReference type="Proteomes" id="UP000504638"/>
    </source>
</evidence>
<sequence>MGSPGQLLRWAVGQWSSGHVIPFGRVGEIYHNTTGQGYPVSSPFSVKLPTRLPTTDLLSYCNEVRTNRMVFKLCTVVASSTPYSVPCPIQLPSLRQLRNPSVGIGSSLTVMSTRPVYLDLSRWLDPDDNPKQNKHGSDEKYLAFAFPSLGAIALWIRYSSSLIHNVSK</sequence>
<dbReference type="EMBL" id="ML975179">
    <property type="protein sequence ID" value="KAF1808753.1"/>
    <property type="molecule type" value="Genomic_DNA"/>
</dbReference>
<name>A0A6G1FSL5_9PEZI</name>
<reference evidence="3" key="2">
    <citation type="submission" date="2020-04" db="EMBL/GenBank/DDBJ databases">
        <authorList>
            <consortium name="NCBI Genome Project"/>
        </authorList>
    </citation>
    <scope>NUCLEOTIDE SEQUENCE</scope>
    <source>
        <strain evidence="3">CBS 781.70</strain>
    </source>
</reference>
<protein>
    <submittedName>
        <fullName evidence="1 3">Uncharacterized protein</fullName>
    </submittedName>
</protein>
<accession>A0A6G1FSL5</accession>
<dbReference type="GeneID" id="54414962"/>
<dbReference type="RefSeq" id="XP_033530384.1">
    <property type="nucleotide sequence ID" value="XM_033674392.1"/>
</dbReference>
<dbReference type="AlphaFoldDB" id="A0A6G1FSL5"/>
<keyword evidence="2" id="KW-1185">Reference proteome</keyword>
<evidence type="ECO:0000313" key="3">
    <source>
        <dbReference type="RefSeq" id="XP_033530384.1"/>
    </source>
</evidence>
<reference evidence="1 3" key="1">
    <citation type="submission" date="2020-01" db="EMBL/GenBank/DDBJ databases">
        <authorList>
            <consortium name="DOE Joint Genome Institute"/>
            <person name="Haridas S."/>
            <person name="Albert R."/>
            <person name="Binder M."/>
            <person name="Bloem J."/>
            <person name="Labutti K."/>
            <person name="Salamov A."/>
            <person name="Andreopoulos B."/>
            <person name="Baker S.E."/>
            <person name="Barry K."/>
            <person name="Bills G."/>
            <person name="Bluhm B.H."/>
            <person name="Cannon C."/>
            <person name="Castanera R."/>
            <person name="Culley D.E."/>
            <person name="Daum C."/>
            <person name="Ezra D."/>
            <person name="Gonzalez J.B."/>
            <person name="Henrissat B."/>
            <person name="Kuo A."/>
            <person name="Liang C."/>
            <person name="Lipzen A."/>
            <person name="Lutzoni F."/>
            <person name="Magnuson J."/>
            <person name="Mondo S."/>
            <person name="Nolan M."/>
            <person name="Ohm R."/>
            <person name="Pangilinan J."/>
            <person name="Park H.-J."/>
            <person name="Ramirez L."/>
            <person name="Alfaro M."/>
            <person name="Sun H."/>
            <person name="Tritt A."/>
            <person name="Yoshinaga Y."/>
            <person name="Zwiers L.-H."/>
            <person name="Turgeon B.G."/>
            <person name="Goodwin S.B."/>
            <person name="Spatafora J.W."/>
            <person name="Crous P.W."/>
            <person name="Grigoriev I.V."/>
        </authorList>
    </citation>
    <scope>NUCLEOTIDE SEQUENCE</scope>
    <source>
        <strain evidence="1 3">CBS 781.70</strain>
    </source>
</reference>
<evidence type="ECO:0000313" key="1">
    <source>
        <dbReference type="EMBL" id="KAF1808753.1"/>
    </source>
</evidence>
<dbReference type="Proteomes" id="UP000504638">
    <property type="component" value="Unplaced"/>
</dbReference>